<reference evidence="9 10" key="1">
    <citation type="submission" date="2016-10" db="EMBL/GenBank/DDBJ databases">
        <authorList>
            <person name="de Groot N.N."/>
        </authorList>
    </citation>
    <scope>NUCLEOTIDE SEQUENCE [LARGE SCALE GENOMIC DNA]</scope>
    <source>
        <strain evidence="9 10">ATCC 700224</strain>
    </source>
</reference>
<evidence type="ECO:0000259" key="6">
    <source>
        <dbReference type="Pfam" id="PF01368"/>
    </source>
</evidence>
<sequence>MTVSGAVTEATALLGVERSVLGRRWRLRTVDDRLVEALSQRFDLPDIAARVVAGRGVTLEAASGFLTPTMRDLLPDPSHLQDLDSAVGRLAKAVERGETIAVFGDYDVDGATSSALLRRFLQAVGADVVVYIPDRMAEGYGPNTPALLALRERGAAVCVCVDCGTTAVEPLTAARDAGLNVMVVDHHEPGDVAPPTVALINPKRRDESTPHVDLAAVGVTFLLVVGLNRALRAAGWYDGPDGPRPEPDLMGLLDLVALGTVCDVVPLTGLNRAFVSQGLRVAARRGNTGLAALCDVARVTPPLTAFHLGYVLGPRINAGGRVGDSSMGTRLLSTDDPDEARRLAEALDAVNADRQEIEAQVLLEAVEQVEGTLAPDEPPLVMAVGDGWHPGVVGIVASRLRERYDLPACVLTVEGNQAKGSGRSVPGVDLGRAVIAAREAGLLTLGGGHAMAAGFSLHPGRIEAFRAFLVARLRDQVGEGGLPDPSLEFDGTLAVEGATEALIGHLDRVAPFGSGNPEPVFVIADARVLFADVVGMGHVRCRLGGHAGGRLKGIAFRAADNDLGQGLLTATGSVVHVAGTLRLDRWRGQAEPQIVITDLATAR</sequence>
<keyword evidence="5 9" id="KW-0269">Exonuclease</keyword>
<protein>
    <recommendedName>
        <fullName evidence="2">Single-stranded-DNA-specific exonuclease RecJ</fullName>
    </recommendedName>
</protein>
<evidence type="ECO:0000256" key="4">
    <source>
        <dbReference type="ARBA" id="ARBA00022801"/>
    </source>
</evidence>
<dbReference type="Pfam" id="PF01368">
    <property type="entry name" value="DHH"/>
    <property type="match status" value="1"/>
</dbReference>
<dbReference type="GO" id="GO:0003676">
    <property type="term" value="F:nucleic acid binding"/>
    <property type="evidence" value="ECO:0007669"/>
    <property type="project" value="InterPro"/>
</dbReference>
<dbReference type="RefSeq" id="WP_245699034.1">
    <property type="nucleotide sequence ID" value="NZ_FNAP01000001.1"/>
</dbReference>
<feature type="domain" description="DHHA1" evidence="7">
    <location>
        <begin position="380"/>
        <end position="473"/>
    </location>
</feature>
<accession>A0A1G6X7M7</accession>
<evidence type="ECO:0000313" key="9">
    <source>
        <dbReference type="EMBL" id="SDD73335.1"/>
    </source>
</evidence>
<dbReference type="Pfam" id="PF17768">
    <property type="entry name" value="RecJ_OB"/>
    <property type="match status" value="1"/>
</dbReference>
<dbReference type="GO" id="GO:0008409">
    <property type="term" value="F:5'-3' exonuclease activity"/>
    <property type="evidence" value="ECO:0007669"/>
    <property type="project" value="InterPro"/>
</dbReference>
<evidence type="ECO:0000256" key="3">
    <source>
        <dbReference type="ARBA" id="ARBA00022722"/>
    </source>
</evidence>
<dbReference type="InterPro" id="IPR003156">
    <property type="entry name" value="DHHA1_dom"/>
</dbReference>
<dbReference type="GO" id="GO:0006281">
    <property type="term" value="P:DNA repair"/>
    <property type="evidence" value="ECO:0007669"/>
    <property type="project" value="InterPro"/>
</dbReference>
<evidence type="ECO:0000259" key="7">
    <source>
        <dbReference type="Pfam" id="PF02272"/>
    </source>
</evidence>
<dbReference type="Gene3D" id="3.10.310.30">
    <property type="match status" value="1"/>
</dbReference>
<dbReference type="GO" id="GO:0006310">
    <property type="term" value="P:DNA recombination"/>
    <property type="evidence" value="ECO:0007669"/>
    <property type="project" value="InterPro"/>
</dbReference>
<dbReference type="AlphaFoldDB" id="A0A1G6X7M7"/>
<dbReference type="Gene3D" id="3.90.1640.30">
    <property type="match status" value="1"/>
</dbReference>
<keyword evidence="10" id="KW-1185">Reference proteome</keyword>
<name>A0A1G6X7M7_9PROT</name>
<proteinExistence type="inferred from homology"/>
<dbReference type="Pfam" id="PF02272">
    <property type="entry name" value="DHHA1"/>
    <property type="match status" value="1"/>
</dbReference>
<feature type="domain" description="RecJ OB" evidence="8">
    <location>
        <begin position="490"/>
        <end position="598"/>
    </location>
</feature>
<dbReference type="Proteomes" id="UP000199412">
    <property type="component" value="Unassembled WGS sequence"/>
</dbReference>
<evidence type="ECO:0000256" key="5">
    <source>
        <dbReference type="ARBA" id="ARBA00022839"/>
    </source>
</evidence>
<dbReference type="STRING" id="69960.SAMN05421720_101376"/>
<dbReference type="SUPFAM" id="SSF64182">
    <property type="entry name" value="DHH phosphoesterases"/>
    <property type="match status" value="1"/>
</dbReference>
<dbReference type="InterPro" id="IPR051673">
    <property type="entry name" value="SSDNA_exonuclease_RecJ"/>
</dbReference>
<gene>
    <name evidence="9" type="ORF">SAMN05421720_101376</name>
</gene>
<evidence type="ECO:0000256" key="1">
    <source>
        <dbReference type="ARBA" id="ARBA00005915"/>
    </source>
</evidence>
<evidence type="ECO:0000313" key="10">
    <source>
        <dbReference type="Proteomes" id="UP000199412"/>
    </source>
</evidence>
<dbReference type="InterPro" id="IPR041122">
    <property type="entry name" value="RecJ_OB"/>
</dbReference>
<evidence type="ECO:0000259" key="8">
    <source>
        <dbReference type="Pfam" id="PF17768"/>
    </source>
</evidence>
<organism evidence="9 10">
    <name type="scientific">Rhodospira trueperi</name>
    <dbReference type="NCBI Taxonomy" id="69960"/>
    <lineage>
        <taxon>Bacteria</taxon>
        <taxon>Pseudomonadati</taxon>
        <taxon>Pseudomonadota</taxon>
        <taxon>Alphaproteobacteria</taxon>
        <taxon>Rhodospirillales</taxon>
        <taxon>Rhodospirillaceae</taxon>
        <taxon>Rhodospira</taxon>
    </lineage>
</organism>
<dbReference type="EMBL" id="FNAP01000001">
    <property type="protein sequence ID" value="SDD73335.1"/>
    <property type="molecule type" value="Genomic_DNA"/>
</dbReference>
<evidence type="ECO:0000256" key="2">
    <source>
        <dbReference type="ARBA" id="ARBA00019841"/>
    </source>
</evidence>
<dbReference type="InterPro" id="IPR038763">
    <property type="entry name" value="DHH_sf"/>
</dbReference>
<dbReference type="PANTHER" id="PTHR30255">
    <property type="entry name" value="SINGLE-STRANDED-DNA-SPECIFIC EXONUCLEASE RECJ"/>
    <property type="match status" value="1"/>
</dbReference>
<keyword evidence="3" id="KW-0540">Nuclease</keyword>
<dbReference type="InterPro" id="IPR001667">
    <property type="entry name" value="DDH_dom"/>
</dbReference>
<feature type="domain" description="DDH" evidence="6">
    <location>
        <begin position="100"/>
        <end position="259"/>
    </location>
</feature>
<dbReference type="NCBIfam" id="TIGR00644">
    <property type="entry name" value="recJ"/>
    <property type="match status" value="1"/>
</dbReference>
<dbReference type="PANTHER" id="PTHR30255:SF2">
    <property type="entry name" value="SINGLE-STRANDED-DNA-SPECIFIC EXONUCLEASE RECJ"/>
    <property type="match status" value="1"/>
</dbReference>
<keyword evidence="4" id="KW-0378">Hydrolase</keyword>
<comment type="similarity">
    <text evidence="1">Belongs to the RecJ family.</text>
</comment>
<dbReference type="InterPro" id="IPR004610">
    <property type="entry name" value="RecJ"/>
</dbReference>